<dbReference type="RefSeq" id="YP_009799522.1">
    <property type="nucleotide sequence ID" value="NC_047945.1"/>
</dbReference>
<dbReference type="InterPro" id="IPR038765">
    <property type="entry name" value="Papain-like_cys_pep_sf"/>
</dbReference>
<dbReference type="EMBL" id="MH078572">
    <property type="protein sequence ID" value="AVP40438.1"/>
    <property type="molecule type" value="Genomic_DNA"/>
</dbReference>
<name>A0A2P1MY05_9CAUD</name>
<evidence type="ECO:0000313" key="4">
    <source>
        <dbReference type="EMBL" id="AVP40438.1"/>
    </source>
</evidence>
<dbReference type="Gene3D" id="3.90.1720.10">
    <property type="entry name" value="endopeptidase domain like (from Nostoc punctiforme)"/>
    <property type="match status" value="1"/>
</dbReference>
<feature type="domain" description="Peptidase C51" evidence="3">
    <location>
        <begin position="679"/>
        <end position="810"/>
    </location>
</feature>
<dbReference type="Proteomes" id="UP000241797">
    <property type="component" value="Segment"/>
</dbReference>
<proteinExistence type="predicted"/>
<feature type="compositionally biased region" description="Basic and acidic residues" evidence="2">
    <location>
        <begin position="646"/>
        <end position="656"/>
    </location>
</feature>
<evidence type="ECO:0000259" key="3">
    <source>
        <dbReference type="PROSITE" id="PS50911"/>
    </source>
</evidence>
<sequence>MTKSYHVRRPRFRVEAINDTNAISFEYEARASATDKEKTSRAIQFQTKNSMSDDSAVFQIILYGDVQWDRVLQANDIIKIYVIEDETIIDGRESLILNGMVSQVSTVGEHSNDKAVYRVTGQSFSKPFLNFGLGIIQEVSAVLSSSVGWLPDDKEQGIEFTGKTAKEVMNSALDRFLEYMKYDYSGENGNIDKTLKSNFTRNLASWEEYENLQDHSNLINFDGNFKQMLDLITCKPFNELFFRNGEKGKSELVLRRTPFDPSDWRSLEIVYEETGRLINEDLGKSDVESYAVFNVTTPQQTKELSSKVSSKPQTHRALRNRYGYKKLEAEYMFLPMTDSDSNSEEGDSQENDDKGNVEITYDQIFNELEDLGQKRVSKDKDGIVKRMSSKYRGLDKPKAKKLIEKYIKTKSLPPEYFQEVTGIDPNRKVTEDALIKFPSAEYMQTFIEGKYPQSEFKDNFKEDSDYKKFTKTIKEKFPMIKETHIAQFTADFKKKKGALTLDDYKKFTERARQRVKNAQETGAAAGDNAFSIFSKKLFNWYHANQNFSNGSLTVIGSGDYDLGKRLIMHNKQNNERWEYYIESVEHNFDMQQGYTTTLGVTRGLRMEPNDKNENGSSNRFSFLWGQSVDFLGGYLGEKSLTQLKEEGVASKKKSGDSEGGSEHGGGTLAGLKKYKGKLPTPKNKSNTSWIAPGNPNTGQWARQCTWYCYNRRYELGLSTPFNGDAAEWIGTAKSAGVKTGNTPKQGAVGVWQRGVAGGSGQYGHVAFVESVSSDGKSFHVSEYNYDTPKGYGERTIQMSSPEGKNAKFIYD</sequence>
<evidence type="ECO:0000256" key="1">
    <source>
        <dbReference type="ARBA" id="ARBA00022529"/>
    </source>
</evidence>
<dbReference type="InterPro" id="IPR007921">
    <property type="entry name" value="CHAP_dom"/>
</dbReference>
<dbReference type="SUPFAM" id="SSF54001">
    <property type="entry name" value="Cysteine proteinases"/>
    <property type="match status" value="1"/>
</dbReference>
<feature type="region of interest" description="Disordered" evidence="2">
    <location>
        <begin position="337"/>
        <end position="356"/>
    </location>
</feature>
<feature type="compositionally biased region" description="Polar residues" evidence="2">
    <location>
        <begin position="682"/>
        <end position="691"/>
    </location>
</feature>
<dbReference type="PROSITE" id="PS50911">
    <property type="entry name" value="CHAP"/>
    <property type="match status" value="1"/>
</dbReference>
<protein>
    <submittedName>
        <fullName evidence="4">Secretory antigen SsaA-like protein</fullName>
    </submittedName>
</protein>
<keyword evidence="1" id="KW-0929">Antimicrobial</keyword>
<organism evidence="4 5">
    <name type="scientific">Staphylococcus phage phiSA_BS1</name>
    <dbReference type="NCBI Taxonomy" id="2126734"/>
    <lineage>
        <taxon>Viruses</taxon>
        <taxon>Duplodnaviria</taxon>
        <taxon>Heunggongvirae</taxon>
        <taxon>Uroviricota</taxon>
        <taxon>Caudoviricetes</taxon>
        <taxon>Herelleviridae</taxon>
        <taxon>Twortvirinae</taxon>
        <taxon>Baoshanvirus</taxon>
        <taxon>Baoshanvirus BS1</taxon>
    </lineage>
</organism>
<feature type="compositionally biased region" description="Acidic residues" evidence="2">
    <location>
        <begin position="341"/>
        <end position="350"/>
    </location>
</feature>
<dbReference type="Pfam" id="PF05257">
    <property type="entry name" value="CHAP"/>
    <property type="match status" value="1"/>
</dbReference>
<feature type="region of interest" description="Disordered" evidence="2">
    <location>
        <begin position="646"/>
        <end position="691"/>
    </location>
</feature>
<dbReference type="KEGG" id="vg:54990011"/>
<evidence type="ECO:0000313" key="5">
    <source>
        <dbReference type="Proteomes" id="UP000241797"/>
    </source>
</evidence>
<dbReference type="GO" id="GO:0001897">
    <property type="term" value="P:symbiont-mediated cytolysis of host cell"/>
    <property type="evidence" value="ECO:0007669"/>
    <property type="project" value="UniProtKB-ARBA"/>
</dbReference>
<reference evidence="4 5" key="1">
    <citation type="submission" date="2018-03" db="EMBL/GenBank/DDBJ databases">
        <title>Isolation, the biological characteristics and genomics of two new strains of lysate Staphylococcus aureus phage.</title>
        <authorList>
            <person name="Jin X."/>
            <person name="Zhang C."/>
        </authorList>
    </citation>
    <scope>NUCLEOTIDE SEQUENCE [LARGE SCALE GENOMIC DNA]</scope>
</reference>
<evidence type="ECO:0000256" key="2">
    <source>
        <dbReference type="SAM" id="MobiDB-lite"/>
    </source>
</evidence>
<keyword evidence="5" id="KW-1185">Reference proteome</keyword>
<accession>A0A2P1MY05</accession>
<dbReference type="GeneID" id="54990011"/>